<evidence type="ECO:0000313" key="1">
    <source>
        <dbReference type="EMBL" id="MBS2970630.1"/>
    </source>
</evidence>
<evidence type="ECO:0000313" key="2">
    <source>
        <dbReference type="Proteomes" id="UP000682403"/>
    </source>
</evidence>
<accession>A0ABS5LIP2</accession>
<keyword evidence="2" id="KW-1185">Reference proteome</keyword>
<protein>
    <submittedName>
        <fullName evidence="1">Uncharacterized protein</fullName>
    </submittedName>
</protein>
<comment type="caution">
    <text evidence="1">The sequence shown here is derived from an EMBL/GenBank/DDBJ whole genome shotgun (WGS) entry which is preliminary data.</text>
</comment>
<sequence>MSDEIVRQTGGTGVYQTELSDKRSPTYLIQENQSLHVSKIGKILKHVVY</sequence>
<proteinExistence type="predicted"/>
<dbReference type="Proteomes" id="UP000682403">
    <property type="component" value="Unassembled WGS sequence"/>
</dbReference>
<dbReference type="EMBL" id="JAGVRK010000001">
    <property type="protein sequence ID" value="MBS2970630.1"/>
    <property type="molecule type" value="Genomic_DNA"/>
</dbReference>
<dbReference type="RefSeq" id="WP_211561175.1">
    <property type="nucleotide sequence ID" value="NZ_JAGVRK010000001.1"/>
</dbReference>
<gene>
    <name evidence="1" type="ORF">J9317_17945</name>
</gene>
<organism evidence="1 2">
    <name type="scientific">Metabacillus flavus</name>
    <dbReference type="NCBI Taxonomy" id="2823519"/>
    <lineage>
        <taxon>Bacteria</taxon>
        <taxon>Bacillati</taxon>
        <taxon>Bacillota</taxon>
        <taxon>Bacilli</taxon>
        <taxon>Bacillales</taxon>
        <taxon>Bacillaceae</taxon>
        <taxon>Metabacillus</taxon>
    </lineage>
</organism>
<reference evidence="1 2" key="1">
    <citation type="submission" date="2021-04" db="EMBL/GenBank/DDBJ databases">
        <title>Metabacillus sp. strain KIGAM252 whole genome sequence.</title>
        <authorList>
            <person name="Seo M.-J."/>
            <person name="Cho E.-S."/>
            <person name="Hwang C.Y."/>
            <person name="Yoon D.J."/>
        </authorList>
    </citation>
    <scope>NUCLEOTIDE SEQUENCE [LARGE SCALE GENOMIC DNA]</scope>
    <source>
        <strain evidence="1 2">KIGAM252</strain>
    </source>
</reference>
<name>A0ABS5LIP2_9BACI</name>